<dbReference type="InterPro" id="IPR052021">
    <property type="entry name" value="Type-I_RS_S_subunit"/>
</dbReference>
<reference evidence="6" key="1">
    <citation type="submission" date="2020-09" db="EMBL/GenBank/DDBJ databases">
        <title>Genome sequence of Vibrio parahaemolyticus isolates.</title>
        <authorList>
            <person name="Hammerl J.A."/>
            <person name="Strauch E."/>
        </authorList>
    </citation>
    <scope>NUCLEOTIDE SEQUENCE</scope>
    <source>
        <strain evidence="6">17-VB00146</strain>
    </source>
</reference>
<protein>
    <submittedName>
        <fullName evidence="6">Restriction endonuclease subunit S</fullName>
    </submittedName>
</protein>
<dbReference type="InterPro" id="IPR044946">
    <property type="entry name" value="Restrct_endonuc_typeI_TRD_sf"/>
</dbReference>
<dbReference type="InterPro" id="IPR000055">
    <property type="entry name" value="Restrct_endonuc_typeI_TRD"/>
</dbReference>
<evidence type="ECO:0000259" key="5">
    <source>
        <dbReference type="Pfam" id="PF01420"/>
    </source>
</evidence>
<dbReference type="AlphaFoldDB" id="A0A9Q3UCW6"/>
<dbReference type="Proteomes" id="UP000726777">
    <property type="component" value="Unassembled WGS sequence"/>
</dbReference>
<evidence type="ECO:0000313" key="6">
    <source>
        <dbReference type="EMBL" id="MCC3805702.1"/>
    </source>
</evidence>
<dbReference type="GO" id="GO:0009307">
    <property type="term" value="P:DNA restriction-modification system"/>
    <property type="evidence" value="ECO:0007669"/>
    <property type="project" value="UniProtKB-KW"/>
</dbReference>
<evidence type="ECO:0000256" key="2">
    <source>
        <dbReference type="ARBA" id="ARBA00022747"/>
    </source>
</evidence>
<feature type="domain" description="Type I restriction modification DNA specificity" evidence="5">
    <location>
        <begin position="199"/>
        <end position="371"/>
    </location>
</feature>
<comment type="caution">
    <text evidence="6">The sequence shown here is derived from an EMBL/GenBank/DDBJ whole genome shotgun (WGS) entry which is preliminary data.</text>
</comment>
<dbReference type="GO" id="GO:0004519">
    <property type="term" value="F:endonuclease activity"/>
    <property type="evidence" value="ECO:0007669"/>
    <property type="project" value="UniProtKB-KW"/>
</dbReference>
<dbReference type="Pfam" id="PF01420">
    <property type="entry name" value="Methylase_S"/>
    <property type="match status" value="2"/>
</dbReference>
<name>A0A9Q3UCW6_VIBPH</name>
<evidence type="ECO:0000313" key="7">
    <source>
        <dbReference type="Proteomes" id="UP000726777"/>
    </source>
</evidence>
<feature type="domain" description="Type I restriction modification DNA specificity" evidence="5">
    <location>
        <begin position="1"/>
        <end position="172"/>
    </location>
</feature>
<sequence length="399" mass="45042">MTLGELCNIELGKTPSRSNKKLWDENKTSDNVWLSIADLPQEVMPVLVDSKEYVSNEGALLCKVVPKGTLMVSFKLSLGRLAFAGCDLFTNEAIAALSILDESIINKHYLYWYLTYFDWDKAAGNDVKVKGKTLNKSKLKLLEVVVPPLSTQKDIVEKLTDVMAGIEKAKQNAEQNLKNARELFDSYLQNVLSQKDGGWQETTVGNEVELLTGNAFKSKDYVSDADSVKLLRGDNIMQGYFRWDDAKYWPNSRVNEFEKFLLKEGDIVLAMDRTWVKAGMKFAQITANELPCLLLQRVARLRCKQGMNKDLLYFLMGSKLFESYVLSIQTGLGVPHISGKQIQSFSFNKPNMEEQGVIADKLKTLSTEIEKLKSIYAQKVETLNELKQSILQKAFTGEL</sequence>
<dbReference type="EMBL" id="JACVHL010000010">
    <property type="protein sequence ID" value="MCC3805702.1"/>
    <property type="molecule type" value="Genomic_DNA"/>
</dbReference>
<dbReference type="CDD" id="cd17244">
    <property type="entry name" value="RMtype1_S_Apa101655I-TRD2-CR2_like"/>
    <property type="match status" value="1"/>
</dbReference>
<evidence type="ECO:0000256" key="4">
    <source>
        <dbReference type="SAM" id="Coils"/>
    </source>
</evidence>
<comment type="similarity">
    <text evidence="1">Belongs to the type-I restriction system S methylase family.</text>
</comment>
<organism evidence="6 7">
    <name type="scientific">Vibrio parahaemolyticus</name>
    <dbReference type="NCBI Taxonomy" id="670"/>
    <lineage>
        <taxon>Bacteria</taxon>
        <taxon>Pseudomonadati</taxon>
        <taxon>Pseudomonadota</taxon>
        <taxon>Gammaproteobacteria</taxon>
        <taxon>Vibrionales</taxon>
        <taxon>Vibrionaceae</taxon>
        <taxon>Vibrio</taxon>
    </lineage>
</organism>
<accession>A0A9Q3UCW6</accession>
<keyword evidence="6" id="KW-0378">Hydrolase</keyword>
<dbReference type="SUPFAM" id="SSF116734">
    <property type="entry name" value="DNA methylase specificity domain"/>
    <property type="match status" value="2"/>
</dbReference>
<dbReference type="RefSeq" id="WP_228084364.1">
    <property type="nucleotide sequence ID" value="NZ_JACVHL010000010.1"/>
</dbReference>
<feature type="coiled-coil region" evidence="4">
    <location>
        <begin position="156"/>
        <end position="190"/>
    </location>
</feature>
<proteinExistence type="inferred from homology"/>
<dbReference type="PANTHER" id="PTHR30408:SF12">
    <property type="entry name" value="TYPE I RESTRICTION ENZYME MJAVIII SPECIFICITY SUBUNIT"/>
    <property type="match status" value="1"/>
</dbReference>
<dbReference type="PANTHER" id="PTHR30408">
    <property type="entry name" value="TYPE-1 RESTRICTION ENZYME ECOKI SPECIFICITY PROTEIN"/>
    <property type="match status" value="1"/>
</dbReference>
<keyword evidence="2" id="KW-0680">Restriction system</keyword>
<dbReference type="CDD" id="cd17259">
    <property type="entry name" value="RMtype1_S_StySKI-TRD2-CR2_like"/>
    <property type="match status" value="1"/>
</dbReference>
<keyword evidence="6" id="KW-0255">Endonuclease</keyword>
<evidence type="ECO:0000256" key="3">
    <source>
        <dbReference type="ARBA" id="ARBA00023125"/>
    </source>
</evidence>
<keyword evidence="6" id="KW-0540">Nuclease</keyword>
<dbReference type="Gene3D" id="3.90.220.20">
    <property type="entry name" value="DNA methylase specificity domains"/>
    <property type="match status" value="2"/>
</dbReference>
<dbReference type="GO" id="GO:0003677">
    <property type="term" value="F:DNA binding"/>
    <property type="evidence" value="ECO:0007669"/>
    <property type="project" value="UniProtKB-KW"/>
</dbReference>
<keyword evidence="3" id="KW-0238">DNA-binding</keyword>
<gene>
    <name evidence="6" type="ORF">IB292_11675</name>
</gene>
<evidence type="ECO:0000256" key="1">
    <source>
        <dbReference type="ARBA" id="ARBA00010923"/>
    </source>
</evidence>
<keyword evidence="4" id="KW-0175">Coiled coil</keyword>